<evidence type="ECO:0000313" key="3">
    <source>
        <dbReference type="Proteomes" id="UP001524642"/>
    </source>
</evidence>
<dbReference type="Proteomes" id="UP001524642">
    <property type="component" value="Unassembled WGS sequence"/>
</dbReference>
<keyword evidence="1" id="KW-0732">Signal</keyword>
<dbReference type="PROSITE" id="PS51257">
    <property type="entry name" value="PROKAR_LIPOPROTEIN"/>
    <property type="match status" value="1"/>
</dbReference>
<evidence type="ECO:0000313" key="2">
    <source>
        <dbReference type="EMBL" id="MCR0984636.1"/>
    </source>
</evidence>
<name>A0ABT1X949_9PROT</name>
<proteinExistence type="predicted"/>
<feature type="signal peptide" evidence="1">
    <location>
        <begin position="1"/>
        <end position="18"/>
    </location>
</feature>
<organism evidence="2 3">
    <name type="scientific">Roseomonas populi</name>
    <dbReference type="NCBI Taxonomy" id="3121582"/>
    <lineage>
        <taxon>Bacteria</taxon>
        <taxon>Pseudomonadati</taxon>
        <taxon>Pseudomonadota</taxon>
        <taxon>Alphaproteobacteria</taxon>
        <taxon>Acetobacterales</taxon>
        <taxon>Roseomonadaceae</taxon>
        <taxon>Roseomonas</taxon>
    </lineage>
</organism>
<comment type="caution">
    <text evidence="2">The sequence shown here is derived from an EMBL/GenBank/DDBJ whole genome shotgun (WGS) entry which is preliminary data.</text>
</comment>
<protein>
    <recommendedName>
        <fullName evidence="4">PEGA domain-containing protein</fullName>
    </recommendedName>
</protein>
<evidence type="ECO:0000256" key="1">
    <source>
        <dbReference type="SAM" id="SignalP"/>
    </source>
</evidence>
<feature type="chain" id="PRO_5047332750" description="PEGA domain-containing protein" evidence="1">
    <location>
        <begin position="19"/>
        <end position="191"/>
    </location>
</feature>
<gene>
    <name evidence="2" type="ORF">NRP21_21490</name>
</gene>
<reference evidence="2 3" key="1">
    <citation type="submission" date="2022-06" db="EMBL/GenBank/DDBJ databases">
        <title>Roseomonas CN29.</title>
        <authorList>
            <person name="Cheng Y."/>
            <person name="He X."/>
        </authorList>
    </citation>
    <scope>NUCLEOTIDE SEQUENCE [LARGE SCALE GENOMIC DNA]</scope>
    <source>
        <strain evidence="2 3">CN29</strain>
    </source>
</reference>
<evidence type="ECO:0008006" key="4">
    <source>
        <dbReference type="Google" id="ProtNLM"/>
    </source>
</evidence>
<dbReference type="RefSeq" id="WP_257718286.1">
    <property type="nucleotide sequence ID" value="NZ_JANJOU010000022.1"/>
</dbReference>
<sequence>MLLRLTALLGLVFLSACATITTSPSQDLTVLTEPPGADCRIERNSNLVATLEATPGQVRIGNSTRDTTVACAREGYTPAQAVLTPRFQPMLLGNALAGGVVGVIVDVSTGAAARYPDTVQMTMIPTSFASPEAKAAYFTGRSTEIRRAVDVQVTTIRQGCRSGTCDTEVAEAEASRDRFLTELEDLRQKTP</sequence>
<accession>A0ABT1X949</accession>
<dbReference type="EMBL" id="JANJOU010000022">
    <property type="protein sequence ID" value="MCR0984636.1"/>
    <property type="molecule type" value="Genomic_DNA"/>
</dbReference>
<keyword evidence="3" id="KW-1185">Reference proteome</keyword>